<dbReference type="PANTHER" id="PTHR11431:SF43">
    <property type="entry name" value="FERRITIN"/>
    <property type="match status" value="1"/>
</dbReference>
<dbReference type="OrthoDB" id="186462at2759"/>
<dbReference type="GO" id="GO:0004322">
    <property type="term" value="F:ferroxidase activity"/>
    <property type="evidence" value="ECO:0007669"/>
    <property type="project" value="UniProtKB-EC"/>
</dbReference>
<dbReference type="GO" id="GO:0005794">
    <property type="term" value="C:Golgi apparatus"/>
    <property type="evidence" value="ECO:0007669"/>
    <property type="project" value="UniProtKB-SubCell"/>
</dbReference>
<dbReference type="GO" id="GO:0005576">
    <property type="term" value="C:extracellular region"/>
    <property type="evidence" value="ECO:0007669"/>
    <property type="project" value="UniProtKB-SubCell"/>
</dbReference>
<dbReference type="FunCoup" id="A0A6P7FVT6">
    <property type="interactions" value="14"/>
</dbReference>
<keyword evidence="11" id="KW-1015">Disulfide bond</keyword>
<keyword evidence="5" id="KW-0964">Secreted</keyword>
<keyword evidence="4 15" id="KW-0409">Iron storage</keyword>
<keyword evidence="10" id="KW-0333">Golgi apparatus</keyword>
<evidence type="ECO:0000259" key="17">
    <source>
        <dbReference type="PROSITE" id="PS50905"/>
    </source>
</evidence>
<dbReference type="CDD" id="cd01056">
    <property type="entry name" value="Euk_Ferritin"/>
    <property type="match status" value="1"/>
</dbReference>
<protein>
    <recommendedName>
        <fullName evidence="15">Ferritin</fullName>
        <ecNumber evidence="15">1.16.3.1</ecNumber>
    </recommendedName>
</protein>
<dbReference type="EC" id="1.16.3.1" evidence="15"/>
<feature type="binding site" evidence="14">
    <location>
        <position position="137"/>
    </location>
    <ligand>
        <name>Fe cation</name>
        <dbReference type="ChEBI" id="CHEBI:24875"/>
        <label>1</label>
    </ligand>
</feature>
<evidence type="ECO:0000313" key="18">
    <source>
        <dbReference type="RefSeq" id="XP_028138872.1"/>
    </source>
</evidence>
<dbReference type="GO" id="GO:0006826">
    <property type="term" value="P:iron ion transport"/>
    <property type="evidence" value="ECO:0007669"/>
    <property type="project" value="InterPro"/>
</dbReference>
<feature type="domain" description="Ferritin-like diiron" evidence="17">
    <location>
        <begin position="35"/>
        <end position="192"/>
    </location>
</feature>
<dbReference type="Gene3D" id="1.20.1260.10">
    <property type="match status" value="1"/>
</dbReference>
<evidence type="ECO:0000256" key="14">
    <source>
        <dbReference type="PIRSR" id="PIRSR601519-1"/>
    </source>
</evidence>
<evidence type="ECO:0000256" key="7">
    <source>
        <dbReference type="ARBA" id="ARBA00022729"/>
    </source>
</evidence>
<evidence type="ECO:0000256" key="15">
    <source>
        <dbReference type="RuleBase" id="RU361145"/>
    </source>
</evidence>
<keyword evidence="7 16" id="KW-0732">Signal</keyword>
<evidence type="ECO:0000256" key="2">
    <source>
        <dbReference type="ARBA" id="ARBA00004613"/>
    </source>
</evidence>
<evidence type="ECO:0000256" key="11">
    <source>
        <dbReference type="ARBA" id="ARBA00023157"/>
    </source>
</evidence>
<dbReference type="Pfam" id="PF00210">
    <property type="entry name" value="Ferritin"/>
    <property type="match status" value="1"/>
</dbReference>
<name>A0A6P7FVT6_DIAVI</name>
<dbReference type="GO" id="GO:0008199">
    <property type="term" value="F:ferric iron binding"/>
    <property type="evidence" value="ECO:0007669"/>
    <property type="project" value="InterPro"/>
</dbReference>
<dbReference type="GO" id="GO:0008198">
    <property type="term" value="F:ferrous iron binding"/>
    <property type="evidence" value="ECO:0007669"/>
    <property type="project" value="TreeGrafter"/>
</dbReference>
<dbReference type="InterPro" id="IPR012347">
    <property type="entry name" value="Ferritin-like"/>
</dbReference>
<feature type="binding site" evidence="14">
    <location>
        <position position="52"/>
    </location>
    <ligand>
        <name>Fe cation</name>
        <dbReference type="ChEBI" id="CHEBI:24875"/>
        <label>1</label>
    </ligand>
</feature>
<proteinExistence type="inferred from homology"/>
<evidence type="ECO:0000256" key="5">
    <source>
        <dbReference type="ARBA" id="ARBA00022525"/>
    </source>
</evidence>
<reference evidence="18" key="1">
    <citation type="submission" date="2025-08" db="UniProtKB">
        <authorList>
            <consortium name="RefSeq"/>
        </authorList>
    </citation>
    <scope>IDENTIFICATION</scope>
    <source>
        <tissue evidence="18">Whole insect</tissue>
    </source>
</reference>
<dbReference type="GO" id="GO:0006879">
    <property type="term" value="P:intracellular iron ion homeostasis"/>
    <property type="evidence" value="ECO:0007669"/>
    <property type="project" value="UniProtKB-KW"/>
</dbReference>
<feature type="signal peptide" evidence="16">
    <location>
        <begin position="1"/>
        <end position="18"/>
    </location>
</feature>
<comment type="function">
    <text evidence="15">Stores iron in a soluble, non-toxic, readily available form. Important for iron homeostasis. Iron is taken up in the ferrous form and deposited as ferric hydroxides after oxidation.</text>
</comment>
<dbReference type="InParanoid" id="A0A6P7FVT6"/>
<evidence type="ECO:0000256" key="8">
    <source>
        <dbReference type="ARBA" id="ARBA00023002"/>
    </source>
</evidence>
<dbReference type="PROSITE" id="PS50905">
    <property type="entry name" value="FERRITIN_LIKE"/>
    <property type="match status" value="1"/>
</dbReference>
<evidence type="ECO:0000256" key="3">
    <source>
        <dbReference type="ARBA" id="ARBA00007513"/>
    </source>
</evidence>
<accession>A0A6P7FVT6</accession>
<comment type="subunit">
    <text evidence="13">Oligomer of 12 light (L) chains and 12 heavy (H) chains; L and H chains are disulfide-linked. The functional molecule forms a roughly spherical shell with a diameter of 12 nm and contains a central cavity into which the insoluble ferric iron core is deposited.</text>
</comment>
<dbReference type="SUPFAM" id="SSF47240">
    <property type="entry name" value="Ferritin-like"/>
    <property type="match status" value="1"/>
</dbReference>
<gene>
    <name evidence="18" type="primary">LOC114333215</name>
</gene>
<dbReference type="FunFam" id="1.20.1260.10:FF:000017">
    <property type="entry name" value="Ferritin"/>
    <property type="match status" value="1"/>
</dbReference>
<evidence type="ECO:0000256" key="1">
    <source>
        <dbReference type="ARBA" id="ARBA00004555"/>
    </source>
</evidence>
<feature type="binding site" evidence="14">
    <location>
        <position position="90"/>
    </location>
    <ligand>
        <name>Fe cation</name>
        <dbReference type="ChEBI" id="CHEBI:24875"/>
        <label>1</label>
    </ligand>
</feature>
<evidence type="ECO:0000256" key="16">
    <source>
        <dbReference type="SAM" id="SignalP"/>
    </source>
</evidence>
<evidence type="ECO:0000256" key="9">
    <source>
        <dbReference type="ARBA" id="ARBA00023004"/>
    </source>
</evidence>
<dbReference type="InterPro" id="IPR008331">
    <property type="entry name" value="Ferritin_DPS_dom"/>
</dbReference>
<dbReference type="InterPro" id="IPR001519">
    <property type="entry name" value="Ferritin"/>
</dbReference>
<keyword evidence="6 14" id="KW-0479">Metal-binding</keyword>
<dbReference type="RefSeq" id="XP_028138872.1">
    <property type="nucleotide sequence ID" value="XM_028283071.1"/>
</dbReference>
<organism evidence="18">
    <name type="scientific">Diabrotica virgifera virgifera</name>
    <name type="common">western corn rootworm</name>
    <dbReference type="NCBI Taxonomy" id="50390"/>
    <lineage>
        <taxon>Eukaryota</taxon>
        <taxon>Metazoa</taxon>
        <taxon>Ecdysozoa</taxon>
        <taxon>Arthropoda</taxon>
        <taxon>Hexapoda</taxon>
        <taxon>Insecta</taxon>
        <taxon>Pterygota</taxon>
        <taxon>Neoptera</taxon>
        <taxon>Endopterygota</taxon>
        <taxon>Coleoptera</taxon>
        <taxon>Polyphaga</taxon>
        <taxon>Cucujiformia</taxon>
        <taxon>Chrysomeloidea</taxon>
        <taxon>Chrysomelidae</taxon>
        <taxon>Galerucinae</taxon>
        <taxon>Diabroticina</taxon>
        <taxon>Diabroticites</taxon>
        <taxon>Diabrotica</taxon>
    </lineage>
</organism>
<sequence>MKSVSLFVFLACIAGLYAIQLKCAHQELDIPNEWIDMHNDCVNKMRGQVEEELKASMQYMAMGAHFSKDTINRPGFAELFFDAASEEREHAIKLIHYLLMRGELTSNLSELIQRNLVPSVTTWGNGVSALKQALQLEASVTRKIRDVTKVCEEAESFNDYHLVDYLAGDFLGEQYHGQRDLAGKVSDLQKMMAEHGALGEWLFDKKLQNKAIV</sequence>
<evidence type="ECO:0000256" key="10">
    <source>
        <dbReference type="ARBA" id="ARBA00023034"/>
    </source>
</evidence>
<dbReference type="InterPro" id="IPR009078">
    <property type="entry name" value="Ferritin-like_SF"/>
</dbReference>
<feature type="chain" id="PRO_5028305266" description="Ferritin" evidence="16">
    <location>
        <begin position="19"/>
        <end position="213"/>
    </location>
</feature>
<evidence type="ECO:0000256" key="4">
    <source>
        <dbReference type="ARBA" id="ARBA00022434"/>
    </source>
</evidence>
<comment type="catalytic activity">
    <reaction evidence="12 15">
        <text>4 Fe(2+) + O2 + 4 H(+) = 4 Fe(3+) + 2 H2O</text>
        <dbReference type="Rhea" id="RHEA:11148"/>
        <dbReference type="ChEBI" id="CHEBI:15377"/>
        <dbReference type="ChEBI" id="CHEBI:15378"/>
        <dbReference type="ChEBI" id="CHEBI:15379"/>
        <dbReference type="ChEBI" id="CHEBI:29033"/>
        <dbReference type="ChEBI" id="CHEBI:29034"/>
        <dbReference type="EC" id="1.16.3.1"/>
    </reaction>
</comment>
<evidence type="ECO:0000256" key="13">
    <source>
        <dbReference type="ARBA" id="ARBA00063343"/>
    </source>
</evidence>
<feature type="binding site" evidence="14">
    <location>
        <position position="174"/>
    </location>
    <ligand>
        <name>Fe cation</name>
        <dbReference type="ChEBI" id="CHEBI:24875"/>
        <label>1</label>
    </ligand>
</feature>
<comment type="similarity">
    <text evidence="3 15">Belongs to the ferritin family.</text>
</comment>
<comment type="subcellular location">
    <subcellularLocation>
        <location evidence="1">Golgi apparatus</location>
    </subcellularLocation>
    <subcellularLocation>
        <location evidence="2">Secreted</location>
    </subcellularLocation>
</comment>
<dbReference type="AlphaFoldDB" id="A0A6P7FVT6"/>
<dbReference type="InterPro" id="IPR009040">
    <property type="entry name" value="Ferritin-like_diiron"/>
</dbReference>
<evidence type="ECO:0000256" key="6">
    <source>
        <dbReference type="ARBA" id="ARBA00022723"/>
    </source>
</evidence>
<keyword evidence="8 15" id="KW-0560">Oxidoreductase</keyword>
<feature type="binding site" evidence="14">
    <location>
        <position position="87"/>
    </location>
    <ligand>
        <name>Fe cation</name>
        <dbReference type="ChEBI" id="CHEBI:24875"/>
        <label>1</label>
    </ligand>
</feature>
<dbReference type="PANTHER" id="PTHR11431">
    <property type="entry name" value="FERRITIN"/>
    <property type="match status" value="1"/>
</dbReference>
<keyword evidence="9 14" id="KW-0408">Iron</keyword>
<evidence type="ECO:0000256" key="12">
    <source>
        <dbReference type="ARBA" id="ARBA00047990"/>
    </source>
</evidence>